<name>A0ABR1EB77_NECAM</name>
<sequence length="109" mass="12169">MCLRLSSMHDPSRIPSILSAVCFFFDSNCVLSELHKISLIFLISVMSIAILNDPQLSTDVYDLLISQTAPSLVSAAPPQPHDFVTLECYAMHEHQQDSMKCSLALFLRL</sequence>
<comment type="caution">
    <text evidence="1">The sequence shown here is derived from an EMBL/GenBank/DDBJ whole genome shotgun (WGS) entry which is preliminary data.</text>
</comment>
<reference evidence="1 2" key="1">
    <citation type="submission" date="2023-08" db="EMBL/GenBank/DDBJ databases">
        <title>A Necator americanus chromosomal reference genome.</title>
        <authorList>
            <person name="Ilik V."/>
            <person name="Petrzelkova K.J."/>
            <person name="Pardy F."/>
            <person name="Fuh T."/>
            <person name="Niatou-Singa F.S."/>
            <person name="Gouil Q."/>
            <person name="Baker L."/>
            <person name="Ritchie M.E."/>
            <person name="Jex A.R."/>
            <person name="Gazzola D."/>
            <person name="Li H."/>
            <person name="Toshio Fujiwara R."/>
            <person name="Zhan B."/>
            <person name="Aroian R.V."/>
            <person name="Pafco B."/>
            <person name="Schwarz E.M."/>
        </authorList>
    </citation>
    <scope>NUCLEOTIDE SEQUENCE [LARGE SCALE GENOMIC DNA]</scope>
    <source>
        <strain evidence="1 2">Aroian</strain>
        <tissue evidence="1">Whole animal</tissue>
    </source>
</reference>
<gene>
    <name evidence="1" type="primary">Necator_chrX.g21410</name>
    <name evidence="1" type="ORF">RB195_021249</name>
</gene>
<keyword evidence="2" id="KW-1185">Reference proteome</keyword>
<proteinExistence type="predicted"/>
<evidence type="ECO:0000313" key="1">
    <source>
        <dbReference type="EMBL" id="KAK6759555.1"/>
    </source>
</evidence>
<dbReference type="EMBL" id="JAVFWL010000006">
    <property type="protein sequence ID" value="KAK6759555.1"/>
    <property type="molecule type" value="Genomic_DNA"/>
</dbReference>
<protein>
    <recommendedName>
        <fullName evidence="3">ZP domain-containing protein</fullName>
    </recommendedName>
</protein>
<evidence type="ECO:0000313" key="2">
    <source>
        <dbReference type="Proteomes" id="UP001303046"/>
    </source>
</evidence>
<dbReference type="Proteomes" id="UP001303046">
    <property type="component" value="Unassembled WGS sequence"/>
</dbReference>
<evidence type="ECO:0008006" key="3">
    <source>
        <dbReference type="Google" id="ProtNLM"/>
    </source>
</evidence>
<accession>A0ABR1EB77</accession>
<organism evidence="1 2">
    <name type="scientific">Necator americanus</name>
    <name type="common">Human hookworm</name>
    <dbReference type="NCBI Taxonomy" id="51031"/>
    <lineage>
        <taxon>Eukaryota</taxon>
        <taxon>Metazoa</taxon>
        <taxon>Ecdysozoa</taxon>
        <taxon>Nematoda</taxon>
        <taxon>Chromadorea</taxon>
        <taxon>Rhabditida</taxon>
        <taxon>Rhabditina</taxon>
        <taxon>Rhabditomorpha</taxon>
        <taxon>Strongyloidea</taxon>
        <taxon>Ancylostomatidae</taxon>
        <taxon>Bunostominae</taxon>
        <taxon>Necator</taxon>
    </lineage>
</organism>